<keyword evidence="11" id="KW-0472">Membrane</keyword>
<dbReference type="GO" id="GO:0005737">
    <property type="term" value="C:cytoplasm"/>
    <property type="evidence" value="ECO:0007669"/>
    <property type="project" value="TreeGrafter"/>
</dbReference>
<keyword evidence="7 10" id="KW-0560">Oxidoreductase</keyword>
<keyword evidence="11" id="KW-0812">Transmembrane</keyword>
<evidence type="ECO:0000256" key="2">
    <source>
        <dbReference type="ARBA" id="ARBA00007870"/>
    </source>
</evidence>
<dbReference type="InterPro" id="IPR050838">
    <property type="entry name" value="Ketopantoate_reductase"/>
</dbReference>
<gene>
    <name evidence="14" type="ordered locus">GDI0989</name>
</gene>
<organism evidence="14 15">
    <name type="scientific">Gluconacetobacter diazotrophicus (strain ATCC 49037 / DSM 5601 / CCUG 37298 / CIP 103539 / LMG 7603 / PAl5)</name>
    <dbReference type="NCBI Taxonomy" id="272568"/>
    <lineage>
        <taxon>Bacteria</taxon>
        <taxon>Pseudomonadati</taxon>
        <taxon>Pseudomonadota</taxon>
        <taxon>Alphaproteobacteria</taxon>
        <taxon>Acetobacterales</taxon>
        <taxon>Acetobacteraceae</taxon>
        <taxon>Gluconacetobacter</taxon>
    </lineage>
</organism>
<dbReference type="InterPro" id="IPR008927">
    <property type="entry name" value="6-PGluconate_DH-like_C_sf"/>
</dbReference>
<evidence type="ECO:0000256" key="9">
    <source>
        <dbReference type="ARBA" id="ARBA00048793"/>
    </source>
</evidence>
<sequence length="298" mass="31523">MVQEKIVVMGAGAVGCYYGALLALNGHQVTLIGRPGLVEAVANKGLLLERQSGIETVALAASESVEAVADASIVLLTVKSGDTESAGRAISPLLASNSIVLSMQNGIGNAERLAVILGRPVVPVVVYIAAEMAGPGHMRHRGRGELVFPEGPDSSRLASLFNDAGAPATVSNTAETAMWTKFVVNCCVNALSALTNQTYDQIAMHEGAEQLVKDTMHECVAVASASGVSLPGNIWEIVWNVFSSMVGQRSSTAQDLTRGRKTEIDHFNGEIVRLAQRFEIDVPVNNALWTMVRIAESK</sequence>
<evidence type="ECO:0000256" key="3">
    <source>
        <dbReference type="ARBA" id="ARBA00013014"/>
    </source>
</evidence>
<dbReference type="FunFam" id="1.10.1040.10:FF:000017">
    <property type="entry name" value="2-dehydropantoate 2-reductase"/>
    <property type="match status" value="1"/>
</dbReference>
<keyword evidence="5 10" id="KW-0566">Pantothenate biosynthesis</keyword>
<evidence type="ECO:0000313" key="14">
    <source>
        <dbReference type="EMBL" id="CAP54932.1"/>
    </source>
</evidence>
<dbReference type="RefSeq" id="WP_012223862.1">
    <property type="nucleotide sequence ID" value="NC_010125.1"/>
</dbReference>
<keyword evidence="11" id="KW-1133">Transmembrane helix</keyword>
<keyword evidence="6 10" id="KW-0521">NADP</keyword>
<dbReference type="InterPro" id="IPR036291">
    <property type="entry name" value="NAD(P)-bd_dom_sf"/>
</dbReference>
<dbReference type="EC" id="1.1.1.169" evidence="3 10"/>
<evidence type="ECO:0000259" key="13">
    <source>
        <dbReference type="Pfam" id="PF08546"/>
    </source>
</evidence>
<dbReference type="NCBIfam" id="TIGR00745">
    <property type="entry name" value="apbA_panE"/>
    <property type="match status" value="1"/>
</dbReference>
<name>A9HCD6_GLUDA</name>
<comment type="pathway">
    <text evidence="1 10">Cofactor biosynthesis; (R)-pantothenate biosynthesis; (R)-pantoate from 3-methyl-2-oxobutanoate: step 2/2.</text>
</comment>
<dbReference type="OrthoDB" id="247668at2"/>
<dbReference type="KEGG" id="gdi:GDI0989"/>
<dbReference type="SUPFAM" id="SSF48179">
    <property type="entry name" value="6-phosphogluconate dehydrogenase C-terminal domain-like"/>
    <property type="match status" value="1"/>
</dbReference>
<dbReference type="GO" id="GO:0015940">
    <property type="term" value="P:pantothenate biosynthetic process"/>
    <property type="evidence" value="ECO:0007669"/>
    <property type="project" value="UniProtKB-UniPathway"/>
</dbReference>
<feature type="domain" description="Ketopantoate reductase N-terminal" evidence="12">
    <location>
        <begin position="6"/>
        <end position="151"/>
    </location>
</feature>
<dbReference type="InterPro" id="IPR013332">
    <property type="entry name" value="KPR_N"/>
</dbReference>
<evidence type="ECO:0000313" key="15">
    <source>
        <dbReference type="Proteomes" id="UP000001176"/>
    </source>
</evidence>
<dbReference type="GO" id="GO:0008677">
    <property type="term" value="F:2-dehydropantoate 2-reductase activity"/>
    <property type="evidence" value="ECO:0007669"/>
    <property type="project" value="UniProtKB-EC"/>
</dbReference>
<dbReference type="InterPro" id="IPR013752">
    <property type="entry name" value="KPA_reductase"/>
</dbReference>
<protein>
    <recommendedName>
        <fullName evidence="4 10">2-dehydropantoate 2-reductase</fullName>
        <ecNumber evidence="3 10">1.1.1.169</ecNumber>
    </recommendedName>
    <alternativeName>
        <fullName evidence="8 10">Ketopantoate reductase</fullName>
    </alternativeName>
</protein>
<dbReference type="EMBL" id="AM889285">
    <property type="protein sequence ID" value="CAP54932.1"/>
    <property type="molecule type" value="Genomic_DNA"/>
</dbReference>
<evidence type="ECO:0000256" key="10">
    <source>
        <dbReference type="RuleBase" id="RU362068"/>
    </source>
</evidence>
<keyword evidence="15" id="KW-1185">Reference proteome</keyword>
<feature type="transmembrane region" description="Helical" evidence="11">
    <location>
        <begin position="6"/>
        <end position="24"/>
    </location>
</feature>
<evidence type="ECO:0000256" key="7">
    <source>
        <dbReference type="ARBA" id="ARBA00023002"/>
    </source>
</evidence>
<dbReference type="Pfam" id="PF08546">
    <property type="entry name" value="ApbA_C"/>
    <property type="match status" value="1"/>
</dbReference>
<evidence type="ECO:0000256" key="6">
    <source>
        <dbReference type="ARBA" id="ARBA00022857"/>
    </source>
</evidence>
<accession>A9HCD6</accession>
<dbReference type="PANTHER" id="PTHR43765:SF2">
    <property type="entry name" value="2-DEHYDROPANTOATE 2-REDUCTASE"/>
    <property type="match status" value="1"/>
</dbReference>
<dbReference type="InterPro" id="IPR003710">
    <property type="entry name" value="ApbA"/>
</dbReference>
<evidence type="ECO:0000256" key="11">
    <source>
        <dbReference type="SAM" id="Phobius"/>
    </source>
</evidence>
<comment type="catalytic activity">
    <reaction evidence="9 10">
        <text>(R)-pantoate + NADP(+) = 2-dehydropantoate + NADPH + H(+)</text>
        <dbReference type="Rhea" id="RHEA:16233"/>
        <dbReference type="ChEBI" id="CHEBI:11561"/>
        <dbReference type="ChEBI" id="CHEBI:15378"/>
        <dbReference type="ChEBI" id="CHEBI:15980"/>
        <dbReference type="ChEBI" id="CHEBI:57783"/>
        <dbReference type="ChEBI" id="CHEBI:58349"/>
        <dbReference type="EC" id="1.1.1.169"/>
    </reaction>
</comment>
<reference evidence="14 15" key="1">
    <citation type="journal article" date="2009" name="BMC Genomics">
        <title>Complete genome sequence of the sugarcane nitrogen-fixing endophyte Gluconacetobacter diazotrophicus Pal5.</title>
        <authorList>
            <person name="Bertalan M."/>
            <person name="Albano R."/>
            <person name="Padua V."/>
            <person name="Rouws L."/>
            <person name="Rojas C."/>
            <person name="Hemerly A."/>
            <person name="Teixeira K."/>
            <person name="Schwab S."/>
            <person name="Araujo J."/>
            <person name="Oliveira A."/>
            <person name="Franca L."/>
            <person name="Magalhaes V."/>
            <person name="Alqueres S."/>
            <person name="Cardoso A."/>
            <person name="Almeida W."/>
            <person name="Loureiro M.M."/>
            <person name="Nogueira E."/>
            <person name="Cidade D."/>
            <person name="Oliveira D."/>
            <person name="Simao T."/>
            <person name="Macedo J."/>
            <person name="Valadao A."/>
            <person name="Dreschsel M."/>
            <person name="Freitas F."/>
            <person name="Vidal M."/>
            <person name="Guedes H."/>
            <person name="Rodrigues E."/>
            <person name="Meneses C."/>
            <person name="Brioso P."/>
            <person name="Pozzer L."/>
            <person name="Figueiredo D."/>
            <person name="Montano H."/>
            <person name="Junior J."/>
            <person name="Filho G."/>
            <person name="Flores V."/>
            <person name="Ferreira B."/>
            <person name="Branco A."/>
            <person name="Gonzalez P."/>
            <person name="Guillobel H."/>
            <person name="Lemos M."/>
            <person name="Seibel L."/>
            <person name="Macedo J."/>
            <person name="Alves-Ferreira M."/>
            <person name="Sachetto-Martins G."/>
            <person name="Coelho A."/>
            <person name="Santos E."/>
            <person name="Amaral G."/>
            <person name="Neves A."/>
            <person name="Pacheco A.B."/>
            <person name="Carvalho D."/>
            <person name="Lery L."/>
            <person name="Bisch P."/>
            <person name="Rossle S.C."/>
            <person name="Urmenyi T."/>
            <person name="Kruger W.V."/>
            <person name="Martins O."/>
            <person name="Baldani J.I."/>
            <person name="Ferreira P.C."/>
        </authorList>
    </citation>
    <scope>NUCLEOTIDE SEQUENCE [LARGE SCALE GENOMIC DNA]</scope>
    <source>
        <strain evidence="15">ATCC 49037 / DSM 5601 / CCUG 37298 / CIP 103539 / LMG 7603 / PAl5</strain>
    </source>
</reference>
<evidence type="ECO:0000256" key="4">
    <source>
        <dbReference type="ARBA" id="ARBA00019465"/>
    </source>
</evidence>
<dbReference type="UniPathway" id="UPA00028">
    <property type="reaction ID" value="UER00004"/>
</dbReference>
<comment type="similarity">
    <text evidence="2 10">Belongs to the ketopantoate reductase family.</text>
</comment>
<comment type="function">
    <text evidence="10">Catalyzes the NADPH-dependent reduction of ketopantoate into pantoic acid.</text>
</comment>
<proteinExistence type="inferred from homology"/>
<dbReference type="SUPFAM" id="SSF51735">
    <property type="entry name" value="NAD(P)-binding Rossmann-fold domains"/>
    <property type="match status" value="1"/>
</dbReference>
<evidence type="ECO:0000256" key="5">
    <source>
        <dbReference type="ARBA" id="ARBA00022655"/>
    </source>
</evidence>
<dbReference type="AlphaFoldDB" id="A9HCD6"/>
<evidence type="ECO:0000259" key="12">
    <source>
        <dbReference type="Pfam" id="PF02558"/>
    </source>
</evidence>
<feature type="domain" description="Ketopantoate reductase C-terminal" evidence="13">
    <location>
        <begin position="175"/>
        <end position="294"/>
    </location>
</feature>
<dbReference type="PROSITE" id="PS51257">
    <property type="entry name" value="PROKAR_LIPOPROTEIN"/>
    <property type="match status" value="1"/>
</dbReference>
<dbReference type="Gene3D" id="3.40.50.720">
    <property type="entry name" value="NAD(P)-binding Rossmann-like Domain"/>
    <property type="match status" value="1"/>
</dbReference>
<dbReference type="PANTHER" id="PTHR43765">
    <property type="entry name" value="2-DEHYDROPANTOATE 2-REDUCTASE-RELATED"/>
    <property type="match status" value="1"/>
</dbReference>
<evidence type="ECO:0000256" key="8">
    <source>
        <dbReference type="ARBA" id="ARBA00032024"/>
    </source>
</evidence>
<evidence type="ECO:0000256" key="1">
    <source>
        <dbReference type="ARBA" id="ARBA00004994"/>
    </source>
</evidence>
<dbReference type="InterPro" id="IPR013328">
    <property type="entry name" value="6PGD_dom2"/>
</dbReference>
<dbReference type="Pfam" id="PF02558">
    <property type="entry name" value="ApbA"/>
    <property type="match status" value="1"/>
</dbReference>
<dbReference type="Proteomes" id="UP000001176">
    <property type="component" value="Chromosome"/>
</dbReference>
<dbReference type="Gene3D" id="1.10.1040.10">
    <property type="entry name" value="N-(1-d-carboxylethyl)-l-norvaline Dehydrogenase, domain 2"/>
    <property type="match status" value="1"/>
</dbReference>
<dbReference type="GO" id="GO:0050661">
    <property type="term" value="F:NADP binding"/>
    <property type="evidence" value="ECO:0007669"/>
    <property type="project" value="TreeGrafter"/>
</dbReference>